<keyword evidence="2 11" id="KW-0547">Nucleotide-binding</keyword>
<keyword evidence="7 11" id="KW-0067">ATP-binding</keyword>
<feature type="region of interest" description="Lon-protease-like" evidence="11">
    <location>
        <begin position="341"/>
        <end position="425"/>
    </location>
</feature>
<comment type="domain">
    <text evidence="11">The middle region has homology to RecA with ATPase motifs including the RadA KNRFG motif, while the C-terminus is homologous to Lon protease.</text>
</comment>
<comment type="caution">
    <text evidence="15">The sequence shown here is derived from an EMBL/GenBank/DDBJ whole genome shotgun (WGS) entry which is preliminary data.</text>
</comment>
<evidence type="ECO:0000256" key="8">
    <source>
        <dbReference type="ARBA" id="ARBA00023016"/>
    </source>
</evidence>
<accession>A0A0G1QFQ4</accession>
<comment type="function">
    <text evidence="13">DNA-dependent ATPase involved in processing of recombination intermediates, plays a role in repairing DNA breaks. Stimulates the branch migration of RecA-mediated strand transfer reactions, allowing the 3' invading strand to extend heteroduplex DNA faster. Binds ssDNA in the presence of ADP but not other nucleotides, has ATPase activity that is stimulated by ssDNA and various branched DNA structures, but inhibited by SSB. Does not have RecA's homology-searching function.</text>
</comment>
<dbReference type="SUPFAM" id="SSF54211">
    <property type="entry name" value="Ribosomal protein S5 domain 2-like"/>
    <property type="match status" value="1"/>
</dbReference>
<dbReference type="InterPro" id="IPR020568">
    <property type="entry name" value="Ribosomal_Su5_D2-typ_SF"/>
</dbReference>
<keyword evidence="10 11" id="KW-0234">DNA repair</keyword>
<dbReference type="Pfam" id="PF13541">
    <property type="entry name" value="ChlI"/>
    <property type="match status" value="1"/>
</dbReference>
<dbReference type="PANTHER" id="PTHR32472:SF10">
    <property type="entry name" value="DNA REPAIR PROTEIN RADA-LIKE PROTEIN"/>
    <property type="match status" value="1"/>
</dbReference>
<dbReference type="Gene3D" id="3.30.230.10">
    <property type="match status" value="1"/>
</dbReference>
<evidence type="ECO:0000256" key="13">
    <source>
        <dbReference type="RuleBase" id="RU003555"/>
    </source>
</evidence>
<dbReference type="HAMAP" id="MF_01498">
    <property type="entry name" value="RadA_bact"/>
    <property type="match status" value="1"/>
</dbReference>
<dbReference type="Gene3D" id="3.40.50.300">
    <property type="entry name" value="P-loop containing nucleotide triphosphate hydrolases"/>
    <property type="match status" value="1"/>
</dbReference>
<dbReference type="Pfam" id="PF18073">
    <property type="entry name" value="Zn_ribbon_LapB"/>
    <property type="match status" value="1"/>
</dbReference>
<keyword evidence="4 13" id="KW-0863">Zinc-finger</keyword>
<evidence type="ECO:0000256" key="4">
    <source>
        <dbReference type="ARBA" id="ARBA00022771"/>
    </source>
</evidence>
<keyword evidence="1 11" id="KW-0479">Metal-binding</keyword>
<dbReference type="InterPro" id="IPR027417">
    <property type="entry name" value="P-loop_NTPase"/>
</dbReference>
<dbReference type="SMART" id="SM00382">
    <property type="entry name" value="AAA"/>
    <property type="match status" value="1"/>
</dbReference>
<dbReference type="GO" id="GO:0003684">
    <property type="term" value="F:damaged DNA binding"/>
    <property type="evidence" value="ECO:0007669"/>
    <property type="project" value="InterPro"/>
</dbReference>
<comment type="similarity">
    <text evidence="11 13">Belongs to the RecA family. RadA subfamily.</text>
</comment>
<keyword evidence="3 11" id="KW-0227">DNA damage</keyword>
<evidence type="ECO:0000256" key="7">
    <source>
        <dbReference type="ARBA" id="ARBA00022840"/>
    </source>
</evidence>
<dbReference type="EMBL" id="LCKW01000029">
    <property type="protein sequence ID" value="KKU07480.1"/>
    <property type="molecule type" value="Genomic_DNA"/>
</dbReference>
<dbReference type="AlphaFoldDB" id="A0A0G1QFQ4"/>
<dbReference type="GO" id="GO:0005524">
    <property type="term" value="F:ATP binding"/>
    <property type="evidence" value="ECO:0007669"/>
    <property type="project" value="UniProtKB-UniRule"/>
</dbReference>
<dbReference type="InterPro" id="IPR041166">
    <property type="entry name" value="Rubredoxin_2"/>
</dbReference>
<feature type="domain" description="RecA family profile 1" evidence="14">
    <location>
        <begin position="61"/>
        <end position="206"/>
    </location>
</feature>
<evidence type="ECO:0000256" key="3">
    <source>
        <dbReference type="ARBA" id="ARBA00022763"/>
    </source>
</evidence>
<dbReference type="PRINTS" id="PR01874">
    <property type="entry name" value="DNAREPAIRADA"/>
</dbReference>
<keyword evidence="5" id="KW-0378">Hydrolase</keyword>
<keyword evidence="6 13" id="KW-0862">Zinc</keyword>
<dbReference type="GO" id="GO:0000725">
    <property type="term" value="P:recombinational repair"/>
    <property type="evidence" value="ECO:0007669"/>
    <property type="project" value="UniProtKB-UniRule"/>
</dbReference>
<dbReference type="GO" id="GO:0140664">
    <property type="term" value="F:ATP-dependent DNA damage sensor activity"/>
    <property type="evidence" value="ECO:0007669"/>
    <property type="project" value="InterPro"/>
</dbReference>
<gene>
    <name evidence="11" type="primary">radA</name>
    <name evidence="15" type="ORF">UX09_C0029G0019</name>
</gene>
<keyword evidence="9 11" id="KW-0238">DNA-binding</keyword>
<sequence>MFICTKCDAQFLKWSGRCSECQGWGTLQEGTPDSSQGLRESKKTKPAAKAGVLLVNKTSTPHERITSGEAEVDRVLGDGIVPGSLILLSGEPGVGKSTLVAQIASGAANALYISGEESAPQLASRFKRLEKKFDQVKYLEVQPVETIIATIEKEKPALAIIDSIQTVDSLDMDAAAGSPNLVRYATNLLLQCAKRTNVPIIIIGQVTKDGSVAGPKTLEHLVDVVLSLEGDPVHAFRILRSTKNRFGSTDEVGVFEMAKNGLVAVPNPSERFLAERQPSPGSVITAVLEGSRVFLVEVQALVEKSFYPSPVRRASGFDVNRLQMLSAILSSRAGANLGDKDIYVNVIGGMELDEPAADLAVCAAILSATSNKIEKEPTVYFGEVGLSGEVRSVVGAERRLKEAERLGIKKSVGPGVVKKVVELVG</sequence>
<feature type="binding site" evidence="11">
    <location>
        <begin position="90"/>
        <end position="97"/>
    </location>
    <ligand>
        <name>ATP</name>
        <dbReference type="ChEBI" id="CHEBI:30616"/>
    </ligand>
</feature>
<comment type="function">
    <text evidence="11">Plays a role in repairing double-strand DNA breaks, probably involving stabilizing or processing branched DNA or blocked replication forks.</text>
</comment>
<evidence type="ECO:0000256" key="1">
    <source>
        <dbReference type="ARBA" id="ARBA00022723"/>
    </source>
</evidence>
<evidence type="ECO:0000256" key="2">
    <source>
        <dbReference type="ARBA" id="ARBA00022741"/>
    </source>
</evidence>
<evidence type="ECO:0000259" key="14">
    <source>
        <dbReference type="PROSITE" id="PS50162"/>
    </source>
</evidence>
<dbReference type="InterPro" id="IPR003593">
    <property type="entry name" value="AAA+_ATPase"/>
</dbReference>
<dbReference type="GO" id="GO:0016787">
    <property type="term" value="F:hydrolase activity"/>
    <property type="evidence" value="ECO:0007669"/>
    <property type="project" value="UniProtKB-KW"/>
</dbReference>
<proteinExistence type="inferred from homology"/>
<dbReference type="STRING" id="1618993.UX09_C0029G0019"/>
<dbReference type="NCBIfam" id="TIGR00416">
    <property type="entry name" value="sms"/>
    <property type="match status" value="1"/>
</dbReference>
<evidence type="ECO:0000256" key="6">
    <source>
        <dbReference type="ARBA" id="ARBA00022833"/>
    </source>
</evidence>
<dbReference type="SUPFAM" id="SSF52540">
    <property type="entry name" value="P-loop containing nucleoside triphosphate hydrolases"/>
    <property type="match status" value="1"/>
</dbReference>
<evidence type="ECO:0000256" key="12">
    <source>
        <dbReference type="NCBIfam" id="TIGR00416"/>
    </source>
</evidence>
<dbReference type="GO" id="GO:0008270">
    <property type="term" value="F:zinc ion binding"/>
    <property type="evidence" value="ECO:0007669"/>
    <property type="project" value="UniProtKB-KW"/>
</dbReference>
<evidence type="ECO:0000313" key="15">
    <source>
        <dbReference type="EMBL" id="KKU07480.1"/>
    </source>
</evidence>
<evidence type="ECO:0000256" key="11">
    <source>
        <dbReference type="HAMAP-Rule" id="MF_01498"/>
    </source>
</evidence>
<organism evidence="15 16">
    <name type="scientific">Candidatus Uhrbacteria bacterium GW2011_GWE2_45_35</name>
    <dbReference type="NCBI Taxonomy" id="1618993"/>
    <lineage>
        <taxon>Bacteria</taxon>
        <taxon>Candidatus Uhriibacteriota</taxon>
    </lineage>
</organism>
<name>A0A0G1QFQ4_9BACT</name>
<dbReference type="PANTHER" id="PTHR32472">
    <property type="entry name" value="DNA REPAIR PROTEIN RADA"/>
    <property type="match status" value="1"/>
</dbReference>
<dbReference type="Pfam" id="PF13481">
    <property type="entry name" value="AAA_25"/>
    <property type="match status" value="1"/>
</dbReference>
<dbReference type="GO" id="GO:0005829">
    <property type="term" value="C:cytosol"/>
    <property type="evidence" value="ECO:0007669"/>
    <property type="project" value="TreeGrafter"/>
</dbReference>
<evidence type="ECO:0000256" key="5">
    <source>
        <dbReference type="ARBA" id="ARBA00022801"/>
    </source>
</evidence>
<dbReference type="Proteomes" id="UP000034354">
    <property type="component" value="Unassembled WGS sequence"/>
</dbReference>
<dbReference type="InterPro" id="IPR014721">
    <property type="entry name" value="Ribsml_uS5_D2-typ_fold_subgr"/>
</dbReference>
<feature type="short sequence motif" description="RadA KNRFG motif" evidence="11">
    <location>
        <begin position="243"/>
        <end position="247"/>
    </location>
</feature>
<dbReference type="InterPro" id="IPR004504">
    <property type="entry name" value="DNA_repair_RadA"/>
</dbReference>
<dbReference type="InterPro" id="IPR020588">
    <property type="entry name" value="RecA_ATP-bd"/>
</dbReference>
<reference evidence="15 16" key="1">
    <citation type="journal article" date="2015" name="Nature">
        <title>rRNA introns, odd ribosomes, and small enigmatic genomes across a large radiation of phyla.</title>
        <authorList>
            <person name="Brown C.T."/>
            <person name="Hug L.A."/>
            <person name="Thomas B.C."/>
            <person name="Sharon I."/>
            <person name="Castelle C.J."/>
            <person name="Singh A."/>
            <person name="Wilkins M.J."/>
            <person name="Williams K.H."/>
            <person name="Banfield J.F."/>
        </authorList>
    </citation>
    <scope>NUCLEOTIDE SEQUENCE [LARGE SCALE GENOMIC DNA]</scope>
</reference>
<keyword evidence="8 11" id="KW-0346">Stress response</keyword>
<evidence type="ECO:0000313" key="16">
    <source>
        <dbReference type="Proteomes" id="UP000034354"/>
    </source>
</evidence>
<evidence type="ECO:0000256" key="10">
    <source>
        <dbReference type="ARBA" id="ARBA00023204"/>
    </source>
</evidence>
<dbReference type="PATRIC" id="fig|1618993.3.peg.657"/>
<dbReference type="PROSITE" id="PS50162">
    <property type="entry name" value="RECA_2"/>
    <property type="match status" value="1"/>
</dbReference>
<protein>
    <recommendedName>
        <fullName evidence="11 12">DNA repair protein RadA</fullName>
    </recommendedName>
</protein>
<evidence type="ECO:0000256" key="9">
    <source>
        <dbReference type="ARBA" id="ARBA00023125"/>
    </source>
</evidence>